<dbReference type="Proteomes" id="UP000499080">
    <property type="component" value="Unassembled WGS sequence"/>
</dbReference>
<gene>
    <name evidence="1" type="ORF">AVEN_52798_1</name>
</gene>
<accession>A0A4Y2UPK9</accession>
<feature type="non-terminal residue" evidence="1">
    <location>
        <position position="1"/>
    </location>
</feature>
<comment type="caution">
    <text evidence="1">The sequence shown here is derived from an EMBL/GenBank/DDBJ whole genome shotgun (WGS) entry which is preliminary data.</text>
</comment>
<evidence type="ECO:0000313" key="2">
    <source>
        <dbReference type="Proteomes" id="UP000499080"/>
    </source>
</evidence>
<proteinExistence type="predicted"/>
<dbReference type="AlphaFoldDB" id="A0A4Y2UPK9"/>
<organism evidence="1 2">
    <name type="scientific">Araneus ventricosus</name>
    <name type="common">Orbweaver spider</name>
    <name type="synonym">Epeira ventricosa</name>
    <dbReference type="NCBI Taxonomy" id="182803"/>
    <lineage>
        <taxon>Eukaryota</taxon>
        <taxon>Metazoa</taxon>
        <taxon>Ecdysozoa</taxon>
        <taxon>Arthropoda</taxon>
        <taxon>Chelicerata</taxon>
        <taxon>Arachnida</taxon>
        <taxon>Araneae</taxon>
        <taxon>Araneomorphae</taxon>
        <taxon>Entelegynae</taxon>
        <taxon>Araneoidea</taxon>
        <taxon>Araneidae</taxon>
        <taxon>Araneus</taxon>
    </lineage>
</organism>
<dbReference type="EMBL" id="BGPR01038913">
    <property type="protein sequence ID" value="GBO14808.1"/>
    <property type="molecule type" value="Genomic_DNA"/>
</dbReference>
<name>A0A4Y2UPK9_ARAVE</name>
<keyword evidence="2" id="KW-1185">Reference proteome</keyword>
<reference evidence="1 2" key="1">
    <citation type="journal article" date="2019" name="Sci. Rep.">
        <title>Orb-weaving spider Araneus ventricosus genome elucidates the spidroin gene catalogue.</title>
        <authorList>
            <person name="Kono N."/>
            <person name="Nakamura H."/>
            <person name="Ohtoshi R."/>
            <person name="Moran D.A.P."/>
            <person name="Shinohara A."/>
            <person name="Yoshida Y."/>
            <person name="Fujiwara M."/>
            <person name="Mori M."/>
            <person name="Tomita M."/>
            <person name="Arakawa K."/>
        </authorList>
    </citation>
    <scope>NUCLEOTIDE SEQUENCE [LARGE SCALE GENOMIC DNA]</scope>
</reference>
<evidence type="ECO:0000313" key="1">
    <source>
        <dbReference type="EMBL" id="GBO14808.1"/>
    </source>
</evidence>
<protein>
    <submittedName>
        <fullName evidence="1">Uncharacterized protein</fullName>
    </submittedName>
</protein>
<sequence>LYSLSIHGSTWKDMEVCASTQSDTTPNADLLHMRLFHGCLMDYMGSRFSPNQITPTIALEAKPGPHMKENSLPLIRRPVNMLIANSNFPFYVVT</sequence>